<reference evidence="2" key="1">
    <citation type="journal article" date="2023" name="Plant J.">
        <title>Genome sequences and population genomics provide insights into the demographic history, inbreeding, and mutation load of two 'living fossil' tree species of Dipteronia.</title>
        <authorList>
            <person name="Feng Y."/>
            <person name="Comes H.P."/>
            <person name="Chen J."/>
            <person name="Zhu S."/>
            <person name="Lu R."/>
            <person name="Zhang X."/>
            <person name="Li P."/>
            <person name="Qiu J."/>
            <person name="Olsen K.M."/>
            <person name="Qiu Y."/>
        </authorList>
    </citation>
    <scope>NUCLEOTIDE SEQUENCE</scope>
    <source>
        <strain evidence="2">NBL</strain>
    </source>
</reference>
<keyword evidence="1" id="KW-1133">Transmembrane helix</keyword>
<protein>
    <submittedName>
        <fullName evidence="2">Uncharacterized protein</fullName>
    </submittedName>
</protein>
<dbReference type="Proteomes" id="UP001281410">
    <property type="component" value="Unassembled WGS sequence"/>
</dbReference>
<proteinExistence type="predicted"/>
<dbReference type="EMBL" id="JANJYJ010000008">
    <property type="protein sequence ID" value="KAK3193742.1"/>
    <property type="molecule type" value="Genomic_DNA"/>
</dbReference>
<keyword evidence="3" id="KW-1185">Reference proteome</keyword>
<evidence type="ECO:0000256" key="1">
    <source>
        <dbReference type="SAM" id="Phobius"/>
    </source>
</evidence>
<evidence type="ECO:0000313" key="3">
    <source>
        <dbReference type="Proteomes" id="UP001281410"/>
    </source>
</evidence>
<dbReference type="AlphaFoldDB" id="A0AAE0DWL0"/>
<organism evidence="2 3">
    <name type="scientific">Dipteronia sinensis</name>
    <dbReference type="NCBI Taxonomy" id="43782"/>
    <lineage>
        <taxon>Eukaryota</taxon>
        <taxon>Viridiplantae</taxon>
        <taxon>Streptophyta</taxon>
        <taxon>Embryophyta</taxon>
        <taxon>Tracheophyta</taxon>
        <taxon>Spermatophyta</taxon>
        <taxon>Magnoliopsida</taxon>
        <taxon>eudicotyledons</taxon>
        <taxon>Gunneridae</taxon>
        <taxon>Pentapetalae</taxon>
        <taxon>rosids</taxon>
        <taxon>malvids</taxon>
        <taxon>Sapindales</taxon>
        <taxon>Sapindaceae</taxon>
        <taxon>Hippocastanoideae</taxon>
        <taxon>Acereae</taxon>
        <taxon>Dipteronia</taxon>
    </lineage>
</organism>
<keyword evidence="1" id="KW-0812">Transmembrane</keyword>
<keyword evidence="1" id="KW-0472">Membrane</keyword>
<comment type="caution">
    <text evidence="2">The sequence shown here is derived from an EMBL/GenBank/DDBJ whole genome shotgun (WGS) entry which is preliminary data.</text>
</comment>
<sequence length="111" mass="12661">MEFVKCSMFHSVLLETTVAGLNAWISFISMHWQLKKMQFLQEFLSCFIFSTSQVGPASKEPCLHCDRDIQLHAHNPKEGTRCDFILMRTQLCGKQFILSPSLLLDNIAPLA</sequence>
<accession>A0AAE0DWL0</accession>
<name>A0AAE0DWL0_9ROSI</name>
<evidence type="ECO:0000313" key="2">
    <source>
        <dbReference type="EMBL" id="KAK3193742.1"/>
    </source>
</evidence>
<gene>
    <name evidence="2" type="ORF">Dsin_025052</name>
</gene>
<feature type="transmembrane region" description="Helical" evidence="1">
    <location>
        <begin position="12"/>
        <end position="32"/>
    </location>
</feature>